<feature type="compositionally biased region" description="Acidic residues" evidence="1">
    <location>
        <begin position="39"/>
        <end position="77"/>
    </location>
</feature>
<dbReference type="EMBL" id="JARQWQ010000003">
    <property type="protein sequence ID" value="KAK2573104.1"/>
    <property type="molecule type" value="Genomic_DNA"/>
</dbReference>
<dbReference type="AlphaFoldDB" id="A0AAD9R4T7"/>
<protein>
    <submittedName>
        <fullName evidence="2">Uncharacterized protein</fullName>
    </submittedName>
</protein>
<evidence type="ECO:0000313" key="2">
    <source>
        <dbReference type="EMBL" id="KAK2573104.1"/>
    </source>
</evidence>
<organism evidence="2 3">
    <name type="scientific">Acropora cervicornis</name>
    <name type="common">Staghorn coral</name>
    <dbReference type="NCBI Taxonomy" id="6130"/>
    <lineage>
        <taxon>Eukaryota</taxon>
        <taxon>Metazoa</taxon>
        <taxon>Cnidaria</taxon>
        <taxon>Anthozoa</taxon>
        <taxon>Hexacorallia</taxon>
        <taxon>Scleractinia</taxon>
        <taxon>Astrocoeniina</taxon>
        <taxon>Acroporidae</taxon>
        <taxon>Acropora</taxon>
    </lineage>
</organism>
<feature type="compositionally biased region" description="Basic and acidic residues" evidence="1">
    <location>
        <begin position="26"/>
        <end position="38"/>
    </location>
</feature>
<accession>A0AAD9R4T7</accession>
<gene>
    <name evidence="2" type="ORF">P5673_002139</name>
</gene>
<reference evidence="2" key="1">
    <citation type="journal article" date="2023" name="G3 (Bethesda)">
        <title>Whole genome assembly and annotation of the endangered Caribbean coral Acropora cervicornis.</title>
        <authorList>
            <person name="Selwyn J.D."/>
            <person name="Vollmer S.V."/>
        </authorList>
    </citation>
    <scope>NUCLEOTIDE SEQUENCE</scope>
    <source>
        <strain evidence="2">K2</strain>
    </source>
</reference>
<evidence type="ECO:0000313" key="3">
    <source>
        <dbReference type="Proteomes" id="UP001249851"/>
    </source>
</evidence>
<keyword evidence="3" id="KW-1185">Reference proteome</keyword>
<dbReference type="Proteomes" id="UP001249851">
    <property type="component" value="Unassembled WGS sequence"/>
</dbReference>
<reference evidence="2" key="2">
    <citation type="journal article" date="2023" name="Science">
        <title>Genomic signatures of disease resistance in endangered staghorn corals.</title>
        <authorList>
            <person name="Vollmer S.V."/>
            <person name="Selwyn J.D."/>
            <person name="Despard B.A."/>
            <person name="Roesel C.L."/>
        </authorList>
    </citation>
    <scope>NUCLEOTIDE SEQUENCE</scope>
    <source>
        <strain evidence="2">K2</strain>
    </source>
</reference>
<feature type="region of interest" description="Disordered" evidence="1">
    <location>
        <begin position="26"/>
        <end position="77"/>
    </location>
</feature>
<proteinExistence type="predicted"/>
<sequence length="77" mass="8275">MQTLLKVCGTAGSYTVKVDVVVIDGKDYEVSEEGKGQDERDDEEGEDEDEGAHEDGADGEEEEEGEDASEGGENMCE</sequence>
<comment type="caution">
    <text evidence="2">The sequence shown here is derived from an EMBL/GenBank/DDBJ whole genome shotgun (WGS) entry which is preliminary data.</text>
</comment>
<evidence type="ECO:0000256" key="1">
    <source>
        <dbReference type="SAM" id="MobiDB-lite"/>
    </source>
</evidence>
<name>A0AAD9R4T7_ACRCE</name>